<dbReference type="InterPro" id="IPR008937">
    <property type="entry name" value="Ras-like_GEF"/>
</dbReference>
<dbReference type="OrthoDB" id="28357at2759"/>
<accession>A0A0C3BG21</accession>
<dbReference type="GO" id="GO:0005886">
    <property type="term" value="C:plasma membrane"/>
    <property type="evidence" value="ECO:0007669"/>
    <property type="project" value="TreeGrafter"/>
</dbReference>
<evidence type="ECO:0008006" key="8">
    <source>
        <dbReference type="Google" id="ProtNLM"/>
    </source>
</evidence>
<keyword evidence="1 2" id="KW-0344">Guanine-nucleotide releasing factor</keyword>
<feature type="region of interest" description="Disordered" evidence="3">
    <location>
        <begin position="466"/>
        <end position="554"/>
    </location>
</feature>
<dbReference type="EMBL" id="KN832985">
    <property type="protein sequence ID" value="KIM85228.1"/>
    <property type="molecule type" value="Genomic_DNA"/>
</dbReference>
<evidence type="ECO:0000259" key="5">
    <source>
        <dbReference type="PROSITE" id="PS50212"/>
    </source>
</evidence>
<feature type="compositionally biased region" description="Polar residues" evidence="3">
    <location>
        <begin position="588"/>
        <end position="603"/>
    </location>
</feature>
<feature type="compositionally biased region" description="Polar residues" evidence="3">
    <location>
        <begin position="1112"/>
        <end position="1122"/>
    </location>
</feature>
<evidence type="ECO:0000313" key="7">
    <source>
        <dbReference type="Proteomes" id="UP000054166"/>
    </source>
</evidence>
<dbReference type="InterPro" id="IPR036964">
    <property type="entry name" value="RASGEF_cat_dom_sf"/>
</dbReference>
<reference evidence="6 7" key="1">
    <citation type="submission" date="2014-04" db="EMBL/GenBank/DDBJ databases">
        <authorList>
            <consortium name="DOE Joint Genome Institute"/>
            <person name="Kuo A."/>
            <person name="Tarkka M."/>
            <person name="Buscot F."/>
            <person name="Kohler A."/>
            <person name="Nagy L.G."/>
            <person name="Floudas D."/>
            <person name="Copeland A."/>
            <person name="Barry K.W."/>
            <person name="Cichocki N."/>
            <person name="Veneault-Fourrey C."/>
            <person name="LaButti K."/>
            <person name="Lindquist E.A."/>
            <person name="Lipzen A."/>
            <person name="Lundell T."/>
            <person name="Morin E."/>
            <person name="Murat C."/>
            <person name="Sun H."/>
            <person name="Tunlid A."/>
            <person name="Henrissat B."/>
            <person name="Grigoriev I.V."/>
            <person name="Hibbett D.S."/>
            <person name="Martin F."/>
            <person name="Nordberg H.P."/>
            <person name="Cantor M.N."/>
            <person name="Hua S.X."/>
        </authorList>
    </citation>
    <scope>NUCLEOTIDE SEQUENCE [LARGE SCALE GENOMIC DNA]</scope>
    <source>
        <strain evidence="6 7">F 1598</strain>
    </source>
</reference>
<proteinExistence type="predicted"/>
<evidence type="ECO:0000256" key="1">
    <source>
        <dbReference type="ARBA" id="ARBA00022658"/>
    </source>
</evidence>
<reference evidence="7" key="2">
    <citation type="submission" date="2015-01" db="EMBL/GenBank/DDBJ databases">
        <title>Evolutionary Origins and Diversification of the Mycorrhizal Mutualists.</title>
        <authorList>
            <consortium name="DOE Joint Genome Institute"/>
            <consortium name="Mycorrhizal Genomics Consortium"/>
            <person name="Kohler A."/>
            <person name="Kuo A."/>
            <person name="Nagy L.G."/>
            <person name="Floudas D."/>
            <person name="Copeland A."/>
            <person name="Barry K.W."/>
            <person name="Cichocki N."/>
            <person name="Veneault-Fourrey C."/>
            <person name="LaButti K."/>
            <person name="Lindquist E.A."/>
            <person name="Lipzen A."/>
            <person name="Lundell T."/>
            <person name="Morin E."/>
            <person name="Murat C."/>
            <person name="Riley R."/>
            <person name="Ohm R."/>
            <person name="Sun H."/>
            <person name="Tunlid A."/>
            <person name="Henrissat B."/>
            <person name="Grigoriev I.V."/>
            <person name="Hibbett D.S."/>
            <person name="Martin F."/>
        </authorList>
    </citation>
    <scope>NUCLEOTIDE SEQUENCE [LARGE SCALE GENOMIC DNA]</scope>
    <source>
        <strain evidence="7">F 1598</strain>
    </source>
</reference>
<dbReference type="SUPFAM" id="SSF52540">
    <property type="entry name" value="P-loop containing nucleoside triphosphate hydrolases"/>
    <property type="match status" value="1"/>
</dbReference>
<dbReference type="GO" id="GO:0007265">
    <property type="term" value="P:Ras protein signal transduction"/>
    <property type="evidence" value="ECO:0007669"/>
    <property type="project" value="TreeGrafter"/>
</dbReference>
<dbReference type="STRING" id="765440.A0A0C3BG21"/>
<feature type="compositionally biased region" description="Low complexity" evidence="3">
    <location>
        <begin position="497"/>
        <end position="519"/>
    </location>
</feature>
<feature type="region of interest" description="Disordered" evidence="3">
    <location>
        <begin position="1086"/>
        <end position="1133"/>
    </location>
</feature>
<dbReference type="CDD" id="cd06224">
    <property type="entry name" value="REM"/>
    <property type="match status" value="1"/>
</dbReference>
<feature type="region of interest" description="Disordered" evidence="3">
    <location>
        <begin position="765"/>
        <end position="787"/>
    </location>
</feature>
<name>A0A0C3BG21_PILCF</name>
<organism evidence="6 7">
    <name type="scientific">Piloderma croceum (strain F 1598)</name>
    <dbReference type="NCBI Taxonomy" id="765440"/>
    <lineage>
        <taxon>Eukaryota</taxon>
        <taxon>Fungi</taxon>
        <taxon>Dikarya</taxon>
        <taxon>Basidiomycota</taxon>
        <taxon>Agaricomycotina</taxon>
        <taxon>Agaricomycetes</taxon>
        <taxon>Agaricomycetidae</taxon>
        <taxon>Atheliales</taxon>
        <taxon>Atheliaceae</taxon>
        <taxon>Piloderma</taxon>
    </lineage>
</organism>
<dbReference type="AlphaFoldDB" id="A0A0C3BG21"/>
<keyword evidence="7" id="KW-1185">Reference proteome</keyword>
<dbReference type="PROSITE" id="PS50009">
    <property type="entry name" value="RASGEF_CAT"/>
    <property type="match status" value="1"/>
</dbReference>
<feature type="compositionally biased region" description="Low complexity" evidence="3">
    <location>
        <begin position="39"/>
        <end position="48"/>
    </location>
</feature>
<evidence type="ECO:0000313" key="6">
    <source>
        <dbReference type="EMBL" id="KIM85228.1"/>
    </source>
</evidence>
<evidence type="ECO:0000259" key="4">
    <source>
        <dbReference type="PROSITE" id="PS50009"/>
    </source>
</evidence>
<dbReference type="GO" id="GO:0005085">
    <property type="term" value="F:guanyl-nucleotide exchange factor activity"/>
    <property type="evidence" value="ECO:0007669"/>
    <property type="project" value="UniProtKB-KW"/>
</dbReference>
<feature type="compositionally biased region" description="Acidic residues" evidence="3">
    <location>
        <begin position="765"/>
        <end position="783"/>
    </location>
</feature>
<evidence type="ECO:0000256" key="3">
    <source>
        <dbReference type="SAM" id="MobiDB-lite"/>
    </source>
</evidence>
<feature type="region of interest" description="Disordered" evidence="3">
    <location>
        <begin position="588"/>
        <end position="622"/>
    </location>
</feature>
<dbReference type="SUPFAM" id="SSF48366">
    <property type="entry name" value="Ras GEF"/>
    <property type="match status" value="1"/>
</dbReference>
<feature type="domain" description="Ras-GEF" evidence="4">
    <location>
        <begin position="857"/>
        <end position="1088"/>
    </location>
</feature>
<dbReference type="InterPro" id="IPR027417">
    <property type="entry name" value="P-loop_NTPase"/>
</dbReference>
<dbReference type="HOGENOM" id="CLU_005431_0_0_1"/>
<dbReference type="InParanoid" id="A0A0C3BG21"/>
<dbReference type="InterPro" id="IPR000651">
    <property type="entry name" value="Ras-like_Gua-exchang_fac_N"/>
</dbReference>
<dbReference type="InterPro" id="IPR023578">
    <property type="entry name" value="Ras_GEF_dom_sf"/>
</dbReference>
<feature type="compositionally biased region" description="Polar residues" evidence="3">
    <location>
        <begin position="82"/>
        <end position="93"/>
    </location>
</feature>
<dbReference type="SMART" id="SM00147">
    <property type="entry name" value="RasGEF"/>
    <property type="match status" value="1"/>
</dbReference>
<feature type="compositionally biased region" description="Polar residues" evidence="3">
    <location>
        <begin position="139"/>
        <end position="154"/>
    </location>
</feature>
<feature type="compositionally biased region" description="Low complexity" evidence="3">
    <location>
        <begin position="534"/>
        <end position="552"/>
    </location>
</feature>
<feature type="compositionally biased region" description="Polar residues" evidence="3">
    <location>
        <begin position="49"/>
        <end position="65"/>
    </location>
</feature>
<dbReference type="Gene3D" id="1.20.870.10">
    <property type="entry name" value="Son of sevenless (SoS) protein Chain: S domain 1"/>
    <property type="match status" value="1"/>
</dbReference>
<sequence>MAPEPSGLALPSISPLPPIEMPDSPTSGGSLERDRSSFLRRSSASLVSHNSFTTAMSSTSAQETPPGSPDRSLSPVLHESLAPTQSLRKSISVDSFVKRDAPKTGPRPKRTNTDLTMQVPVVQPSGSRDNEHHALQRNRGVSFSTQGDYNTSTGDDLDLEPWPSRRRASLKGKDPQLPLVPPGELKLPPRIPALSSTSSTSSISTTPSNDRDEYRRLHATTSMQSIPGRIANPVLASISGRARSGSLGVKVDSGGKPIFINTQIPSKSFNESVDPVTIAVVGAPGAGKSTVIRKGAKQFSLSDFTVLSAPPGMLGVQTPLRYVRRIGHVTDIEILGEMTPSCPLHLLEIDIGNLGWDQPTSHPSNDSSAGAPQVDGVLICYDATLQASFAHVEDLLKRLQVLKLPFMVLACKSDLERVVDPKLALDLLKRYDSGLVEATKESGAGKDRMRRSFEWLIKAILRDRSRSDTNPDYRNPASPDALASLPPWENPPKARTSTDSSAVATPTASSSMTSMRTVAEAQAQGGSSRLKQIPTISSPRSPSVPTSPTRARSMSDLLSEHEKLKNQGERIQNIRNNMMTLSIAGSVSSDQLHTTVPTSSEKFSGSEEVADPKEPEQKPSRPTQWATLDELLDKLIFLAVSGDDPTFITHFLLTYRRFASPRSVLLAMQKRMRQLDNPSGDPMFACYAQMRICHLLEVWIRDYPYDFAVRGTAGALNALVKAVVAKTYLLHYGCEFLPFTELVIKHEDLDEAWALPVEDLADESDESYSLYDEEEEETPDESDSATAGSVDHLMANHRPPSIVVSSRENKSSLPLSNVIPGSLGMTIHTPSFHPDDPDFKKLLKDLVKNSLEIGAIDPALIAEEITRIEAIYFLDIQPRHWLHYTLASGKKDPEVDTIAKFNAYSNNLADWVVSLILCHDRPKNRARQIEKFIDIAQRLRGLNNYSALRAFVAGINNSTFPTDVTMELFKTKVPDMYKTFQSWDILFQAIRSHRAYRMALKSSKGACIPALEVHMSDLIRAHEGNAETNADYPNKIHWGKFNMIGKFVHSTTLCQVQCRSTQDYNFKENVHIQKLMQQSVMSVEMQRSRIAPPPEEPFEEPSRPVIPRTFSRDPTGSSQSKDAANPFRKLFAW</sequence>
<feature type="compositionally biased region" description="Low complexity" evidence="3">
    <location>
        <begin position="195"/>
        <end position="208"/>
    </location>
</feature>
<protein>
    <recommendedName>
        <fullName evidence="8">Ras GEF</fullName>
    </recommendedName>
</protein>
<dbReference type="CDD" id="cd00882">
    <property type="entry name" value="Ras_like_GTPase"/>
    <property type="match status" value="1"/>
</dbReference>
<feature type="domain" description="N-terminal Ras-GEF" evidence="5">
    <location>
        <begin position="619"/>
        <end position="744"/>
    </location>
</feature>
<dbReference type="PANTHER" id="PTHR23113">
    <property type="entry name" value="GUANINE NUCLEOTIDE EXCHANGE FACTOR"/>
    <property type="match status" value="1"/>
</dbReference>
<dbReference type="Pfam" id="PF00617">
    <property type="entry name" value="RasGEF"/>
    <property type="match status" value="1"/>
</dbReference>
<feature type="region of interest" description="Disordered" evidence="3">
    <location>
        <begin position="1"/>
        <end position="213"/>
    </location>
</feature>
<dbReference type="InterPro" id="IPR001895">
    <property type="entry name" value="RASGEF_cat_dom"/>
</dbReference>
<evidence type="ECO:0000256" key="2">
    <source>
        <dbReference type="PROSITE-ProRule" id="PRU00168"/>
    </source>
</evidence>
<dbReference type="PANTHER" id="PTHR23113:SF348">
    <property type="entry name" value="GUANYL-NUCLEOTIDE EXCHANGE FACTOR RASGEF, PUTATIVE (AFU_ORTHOLOGUE AFUA_1G04700)-RELATED"/>
    <property type="match status" value="1"/>
</dbReference>
<feature type="compositionally biased region" description="Low complexity" evidence="3">
    <location>
        <begin position="1"/>
        <end position="13"/>
    </location>
</feature>
<dbReference type="PROSITE" id="PS50212">
    <property type="entry name" value="RASGEF_NTER"/>
    <property type="match status" value="1"/>
</dbReference>
<gene>
    <name evidence="6" type="ORF">PILCRDRAFT_817228</name>
</gene>
<dbReference type="Proteomes" id="UP000054166">
    <property type="component" value="Unassembled WGS sequence"/>
</dbReference>
<dbReference type="Gene3D" id="1.10.840.10">
    <property type="entry name" value="Ras guanine-nucleotide exchange factors catalytic domain"/>
    <property type="match status" value="1"/>
</dbReference>
<dbReference type="Gene3D" id="3.40.50.300">
    <property type="entry name" value="P-loop containing nucleotide triphosphate hydrolases"/>
    <property type="match status" value="1"/>
</dbReference>
<feature type="compositionally biased region" description="Basic and acidic residues" evidence="3">
    <location>
        <begin position="610"/>
        <end position="619"/>
    </location>
</feature>
<feature type="compositionally biased region" description="Low complexity" evidence="3">
    <location>
        <begin position="476"/>
        <end position="487"/>
    </location>
</feature>
<dbReference type="Pfam" id="PF00618">
    <property type="entry name" value="RasGEF_N"/>
    <property type="match status" value="1"/>
</dbReference>